<feature type="transmembrane region" description="Helical" evidence="1">
    <location>
        <begin position="289"/>
        <end position="305"/>
    </location>
</feature>
<gene>
    <name evidence="2" type="ORF">A2731_03070</name>
</gene>
<evidence type="ECO:0000313" key="2">
    <source>
        <dbReference type="EMBL" id="OGY44040.1"/>
    </source>
</evidence>
<sequence>MIRFWASECERTVRVLFRQAEEVINSSHFLIAFNVFIYVFLTVLLIHDSIFLPFSNPWGVSGRLTKIQYNPVNDILRFLLLVGLPPIIFFIILKIKPVRKLYTQPVRSKLDLDNVKSAKKFSRFILYFLIIASVVLIAGDFYPYHHEGGGFDSFHEGETLGPAIDYMAGKAPYREIIFAHGVFEDPLSSVLAFKLFGQSIAAHRTIDSILLILNFLLMIITLFFLFKKEIHQFALAFVLLLLFWLIRPFGLGFLFSDGRDIPLWCFLLVAFLIHKNLPDNLSVRKLKTHLLFFSFTFIPSATFAYSIDRGFYLLATSLIYVALIYLFFLKRPIFWLPILGGYFSGFVVLGLAIRWAYYDFFQYVFLILPRYKELMDGLIYNFGAFKYFMPVFLIALICYWLAVKLADVVIFDQGVFWQKVKFFYRHYFVEILLFLLAVFYFRTALGRSEIGHVYTVAAPIFILVTYVFIKHYLLPFLAKARQPIRSLFIPTVIILLLVLFVYVPGINFSQWYKFPLGIPDEKFIPQRYVETISFLKNNLGPDEEFLTMTSEASWYYFINRPSPTRFSVVWFAMPSFYQNEMVDDLKQHNVKFILYRNKYWANDIDGIFNERRLPVVFDYIRQHYIPFKNINSNEIWIKNFD</sequence>
<evidence type="ECO:0000256" key="1">
    <source>
        <dbReference type="SAM" id="Phobius"/>
    </source>
</evidence>
<dbReference type="Proteomes" id="UP000176241">
    <property type="component" value="Unassembled WGS sequence"/>
</dbReference>
<feature type="transmembrane region" description="Helical" evidence="1">
    <location>
        <begin position="422"/>
        <end position="441"/>
    </location>
</feature>
<name>A0A1G1XWT5_9BACT</name>
<feature type="transmembrane region" description="Helical" evidence="1">
    <location>
        <begin position="261"/>
        <end position="277"/>
    </location>
</feature>
<keyword evidence="1" id="KW-1133">Transmembrane helix</keyword>
<feature type="transmembrane region" description="Helical" evidence="1">
    <location>
        <begin position="29"/>
        <end position="55"/>
    </location>
</feature>
<evidence type="ECO:0008006" key="4">
    <source>
        <dbReference type="Google" id="ProtNLM"/>
    </source>
</evidence>
<accession>A0A1G1XWT5</accession>
<feature type="transmembrane region" description="Helical" evidence="1">
    <location>
        <begin position="208"/>
        <end position="226"/>
    </location>
</feature>
<reference evidence="2 3" key="1">
    <citation type="journal article" date="2016" name="Nat. Commun.">
        <title>Thousands of microbial genomes shed light on interconnected biogeochemical processes in an aquifer system.</title>
        <authorList>
            <person name="Anantharaman K."/>
            <person name="Brown C.T."/>
            <person name="Hug L.A."/>
            <person name="Sharon I."/>
            <person name="Castelle C.J."/>
            <person name="Probst A.J."/>
            <person name="Thomas B.C."/>
            <person name="Singh A."/>
            <person name="Wilkins M.J."/>
            <person name="Karaoz U."/>
            <person name="Brodie E.L."/>
            <person name="Williams K.H."/>
            <person name="Hubbard S.S."/>
            <person name="Banfield J.F."/>
        </authorList>
    </citation>
    <scope>NUCLEOTIDE SEQUENCE [LARGE SCALE GENOMIC DNA]</scope>
</reference>
<proteinExistence type="predicted"/>
<feature type="transmembrane region" description="Helical" evidence="1">
    <location>
        <begin position="486"/>
        <end position="505"/>
    </location>
</feature>
<feature type="transmembrane region" description="Helical" evidence="1">
    <location>
        <begin position="311"/>
        <end position="328"/>
    </location>
</feature>
<feature type="transmembrane region" description="Helical" evidence="1">
    <location>
        <begin position="378"/>
        <end position="402"/>
    </location>
</feature>
<feature type="transmembrane region" description="Helical" evidence="1">
    <location>
        <begin position="124"/>
        <end position="144"/>
    </location>
</feature>
<feature type="transmembrane region" description="Helical" evidence="1">
    <location>
        <begin position="75"/>
        <end position="93"/>
    </location>
</feature>
<evidence type="ECO:0000313" key="3">
    <source>
        <dbReference type="Proteomes" id="UP000176241"/>
    </source>
</evidence>
<comment type="caution">
    <text evidence="2">The sequence shown here is derived from an EMBL/GenBank/DDBJ whole genome shotgun (WGS) entry which is preliminary data.</text>
</comment>
<keyword evidence="1" id="KW-0472">Membrane</keyword>
<organism evidence="2 3">
    <name type="scientific">Candidatus Buchananbacteria bacterium RIFCSPHIGHO2_01_FULL_39_8</name>
    <dbReference type="NCBI Taxonomy" id="1797533"/>
    <lineage>
        <taxon>Bacteria</taxon>
        <taxon>Candidatus Buchananiibacteriota</taxon>
    </lineage>
</organism>
<dbReference type="EMBL" id="MHIC01000037">
    <property type="protein sequence ID" value="OGY44040.1"/>
    <property type="molecule type" value="Genomic_DNA"/>
</dbReference>
<feature type="transmembrane region" description="Helical" evidence="1">
    <location>
        <begin position="335"/>
        <end position="358"/>
    </location>
</feature>
<feature type="transmembrane region" description="Helical" evidence="1">
    <location>
        <begin position="233"/>
        <end position="255"/>
    </location>
</feature>
<keyword evidence="1" id="KW-0812">Transmembrane</keyword>
<protein>
    <recommendedName>
        <fullName evidence="4">Glycosyltransferase RgtA/B/C/D-like domain-containing protein</fullName>
    </recommendedName>
</protein>
<dbReference type="AlphaFoldDB" id="A0A1G1XWT5"/>
<feature type="transmembrane region" description="Helical" evidence="1">
    <location>
        <begin position="453"/>
        <end position="474"/>
    </location>
</feature>